<evidence type="ECO:0000256" key="2">
    <source>
        <dbReference type="HAMAP-Rule" id="MF_02087"/>
    </source>
</evidence>
<dbReference type="AlphaFoldDB" id="A0A432XV29"/>
<keyword evidence="1 2" id="KW-0663">Pyridoxal phosphate</keyword>
<dbReference type="EMBL" id="PIPV01000007">
    <property type="protein sequence ID" value="RUO52586.1"/>
    <property type="molecule type" value="Genomic_DNA"/>
</dbReference>
<dbReference type="Pfam" id="PF01168">
    <property type="entry name" value="Ala_racemase_N"/>
    <property type="match status" value="1"/>
</dbReference>
<dbReference type="InterPro" id="IPR011078">
    <property type="entry name" value="PyrdxlP_homeostasis"/>
</dbReference>
<comment type="caution">
    <text evidence="6">The sequence shown here is derived from an EMBL/GenBank/DDBJ whole genome shotgun (WGS) entry which is preliminary data.</text>
</comment>
<name>A0A432XV29_9GAMM</name>
<keyword evidence="7" id="KW-1185">Reference proteome</keyword>
<evidence type="ECO:0000256" key="1">
    <source>
        <dbReference type="ARBA" id="ARBA00022898"/>
    </source>
</evidence>
<dbReference type="NCBIfam" id="TIGR00044">
    <property type="entry name" value="YggS family pyridoxal phosphate-dependent enzyme"/>
    <property type="match status" value="1"/>
</dbReference>
<dbReference type="CDD" id="cd06824">
    <property type="entry name" value="PLPDE_III_Yggs_like"/>
    <property type="match status" value="1"/>
</dbReference>
<evidence type="ECO:0000313" key="7">
    <source>
        <dbReference type="Proteomes" id="UP000287330"/>
    </source>
</evidence>
<dbReference type="InterPro" id="IPR029066">
    <property type="entry name" value="PLP-binding_barrel"/>
</dbReference>
<evidence type="ECO:0000313" key="6">
    <source>
        <dbReference type="EMBL" id="RUO52586.1"/>
    </source>
</evidence>
<dbReference type="Gene3D" id="3.20.20.10">
    <property type="entry name" value="Alanine racemase"/>
    <property type="match status" value="1"/>
</dbReference>
<evidence type="ECO:0000259" key="5">
    <source>
        <dbReference type="Pfam" id="PF01168"/>
    </source>
</evidence>
<accession>A0A432XV29</accession>
<dbReference type="GO" id="GO:0030170">
    <property type="term" value="F:pyridoxal phosphate binding"/>
    <property type="evidence" value="ECO:0007669"/>
    <property type="project" value="UniProtKB-UniRule"/>
</dbReference>
<dbReference type="PIRSF" id="PIRSF004848">
    <property type="entry name" value="YBL036c_PLPDEIII"/>
    <property type="match status" value="1"/>
</dbReference>
<dbReference type="OrthoDB" id="9804072at2"/>
<gene>
    <name evidence="6" type="ORF">CWE25_09155</name>
</gene>
<comment type="cofactor">
    <cofactor evidence="3">
        <name>pyridoxal 5'-phosphate</name>
        <dbReference type="ChEBI" id="CHEBI:597326"/>
    </cofactor>
</comment>
<dbReference type="PANTHER" id="PTHR10146:SF14">
    <property type="entry name" value="PYRIDOXAL PHOSPHATE HOMEOSTASIS PROTEIN"/>
    <property type="match status" value="1"/>
</dbReference>
<dbReference type="HAMAP" id="MF_02087">
    <property type="entry name" value="PLP_homeostasis"/>
    <property type="match status" value="1"/>
</dbReference>
<feature type="modified residue" description="N6-(pyridoxal phosphate)lysine" evidence="2 3">
    <location>
        <position position="40"/>
    </location>
</feature>
<dbReference type="RefSeq" id="WP_110575172.1">
    <property type="nucleotide sequence ID" value="NZ_PIPV01000007.1"/>
</dbReference>
<dbReference type="PROSITE" id="PS01211">
    <property type="entry name" value="UPF0001"/>
    <property type="match status" value="1"/>
</dbReference>
<feature type="domain" description="Alanine racemase N-terminal" evidence="5">
    <location>
        <begin position="13"/>
        <end position="230"/>
    </location>
</feature>
<organism evidence="6 7">
    <name type="scientific">Idiomarina fontislapidosi</name>
    <dbReference type="NCBI Taxonomy" id="263723"/>
    <lineage>
        <taxon>Bacteria</taxon>
        <taxon>Pseudomonadati</taxon>
        <taxon>Pseudomonadota</taxon>
        <taxon>Gammaproteobacteria</taxon>
        <taxon>Alteromonadales</taxon>
        <taxon>Idiomarinaceae</taxon>
        <taxon>Idiomarina</taxon>
    </lineage>
</organism>
<evidence type="ECO:0000256" key="3">
    <source>
        <dbReference type="PIRSR" id="PIRSR004848-1"/>
    </source>
</evidence>
<evidence type="ECO:0000256" key="4">
    <source>
        <dbReference type="RuleBase" id="RU004514"/>
    </source>
</evidence>
<dbReference type="Proteomes" id="UP000287330">
    <property type="component" value="Unassembled WGS sequence"/>
</dbReference>
<dbReference type="PANTHER" id="PTHR10146">
    <property type="entry name" value="PROLINE SYNTHETASE CO-TRANSCRIBED BACTERIAL HOMOLOG PROTEIN"/>
    <property type="match status" value="1"/>
</dbReference>
<dbReference type="InterPro" id="IPR001608">
    <property type="entry name" value="Ala_racemase_N"/>
</dbReference>
<proteinExistence type="inferred from homology"/>
<sequence length="231" mass="26107">MVTKVAENIVKSLGQIRQEIDEITAQSRFNETVRLLAVSKKHPVEAIRAAYEAGQREFAENYVQEGVDKVEQLNDLDLVWHFIGPLQSNKTKLVAEHFDWVQSIEREKIARRLNEQRPENLAPLNVLLQVNIDNDPNKSGVQKHDVNALAEFVSQCSHLKLRGIMTILEADTNENQQLNSFAAMRSLYEQLQQMHPSVDTLSMGMSGDMRQAILAGANMVRIGSAIFGQRE</sequence>
<dbReference type="SUPFAM" id="SSF51419">
    <property type="entry name" value="PLP-binding barrel"/>
    <property type="match status" value="1"/>
</dbReference>
<dbReference type="FunFam" id="3.20.20.10:FF:000018">
    <property type="entry name" value="Pyridoxal phosphate homeostasis protein"/>
    <property type="match status" value="1"/>
</dbReference>
<reference evidence="7" key="1">
    <citation type="journal article" date="2018" name="Front. Microbiol.">
        <title>Genome-Based Analysis Reveals the Taxonomy and Diversity of the Family Idiomarinaceae.</title>
        <authorList>
            <person name="Liu Y."/>
            <person name="Lai Q."/>
            <person name="Shao Z."/>
        </authorList>
    </citation>
    <scope>NUCLEOTIDE SEQUENCE [LARGE SCALE GENOMIC DNA]</scope>
    <source>
        <strain evidence="7">F23</strain>
    </source>
</reference>
<protein>
    <recommendedName>
        <fullName evidence="2">Pyridoxal phosphate homeostasis protein</fullName>
        <shortName evidence="2">PLP homeostasis protein</shortName>
    </recommendedName>
</protein>
<comment type="function">
    <text evidence="2">Pyridoxal 5'-phosphate (PLP)-binding protein, which is involved in PLP homeostasis.</text>
</comment>
<comment type="similarity">
    <text evidence="2 4">Belongs to the pyridoxal phosphate-binding protein YggS/PROSC family.</text>
</comment>